<dbReference type="AlphaFoldDB" id="A0A1I1IMS7"/>
<reference evidence="8 9" key="1">
    <citation type="submission" date="2016-10" db="EMBL/GenBank/DDBJ databases">
        <authorList>
            <person name="de Groot N.N."/>
        </authorList>
    </citation>
    <scope>NUCLEOTIDE SEQUENCE [LARGE SCALE GENOMIC DNA]</scope>
    <source>
        <strain evidence="8 9">DSM 6059</strain>
    </source>
</reference>
<dbReference type="STRING" id="1123010.SAMN02745724_01542"/>
<dbReference type="EC" id="2.1.1.223" evidence="6"/>
<dbReference type="SUPFAM" id="SSF53335">
    <property type="entry name" value="S-adenosyl-L-methionine-dependent methyltransferases"/>
    <property type="match status" value="1"/>
</dbReference>
<dbReference type="OrthoDB" id="5383291at2"/>
<dbReference type="InterPro" id="IPR002052">
    <property type="entry name" value="DNA_methylase_N6_adenine_CS"/>
</dbReference>
<dbReference type="RefSeq" id="WP_091982443.1">
    <property type="nucleotide sequence ID" value="NZ_FOLO01000008.1"/>
</dbReference>
<dbReference type="InterPro" id="IPR007848">
    <property type="entry name" value="Small_mtfrase_dom"/>
</dbReference>
<evidence type="ECO:0000256" key="1">
    <source>
        <dbReference type="ARBA" id="ARBA00022490"/>
    </source>
</evidence>
<comment type="subcellular location">
    <subcellularLocation>
        <location evidence="6">Cytoplasm</location>
    </subcellularLocation>
</comment>
<accession>A0A1I1IMS7</accession>
<dbReference type="Gene3D" id="3.40.50.150">
    <property type="entry name" value="Vaccinia Virus protein VP39"/>
    <property type="match status" value="1"/>
</dbReference>
<dbReference type="CDD" id="cd02440">
    <property type="entry name" value="AdoMet_MTases"/>
    <property type="match status" value="1"/>
</dbReference>
<dbReference type="GO" id="GO:0005737">
    <property type="term" value="C:cytoplasm"/>
    <property type="evidence" value="ECO:0007669"/>
    <property type="project" value="UniProtKB-SubCell"/>
</dbReference>
<dbReference type="GO" id="GO:0032259">
    <property type="term" value="P:methylation"/>
    <property type="evidence" value="ECO:0007669"/>
    <property type="project" value="UniProtKB-KW"/>
</dbReference>
<organism evidence="8 9">
    <name type="scientific">Pseudoalteromonas denitrificans DSM 6059</name>
    <dbReference type="NCBI Taxonomy" id="1123010"/>
    <lineage>
        <taxon>Bacteria</taxon>
        <taxon>Pseudomonadati</taxon>
        <taxon>Pseudomonadota</taxon>
        <taxon>Gammaproteobacteria</taxon>
        <taxon>Alteromonadales</taxon>
        <taxon>Pseudoalteromonadaceae</taxon>
        <taxon>Pseudoalteromonas</taxon>
    </lineage>
</organism>
<comment type="function">
    <text evidence="6">Specifically methylates the adenine in position 37 of tRNA(1)(Val) (anticodon cmo5UAC).</text>
</comment>
<evidence type="ECO:0000256" key="5">
    <source>
        <dbReference type="ARBA" id="ARBA00022694"/>
    </source>
</evidence>
<dbReference type="GO" id="GO:0016430">
    <property type="term" value="F:tRNA (adenine-N6)-methyltransferase activity"/>
    <property type="evidence" value="ECO:0007669"/>
    <property type="project" value="UniProtKB-UniRule"/>
</dbReference>
<name>A0A1I1IMS7_9GAMM</name>
<dbReference type="InterPro" id="IPR029063">
    <property type="entry name" value="SAM-dependent_MTases_sf"/>
</dbReference>
<proteinExistence type="inferred from homology"/>
<evidence type="ECO:0000256" key="6">
    <source>
        <dbReference type="HAMAP-Rule" id="MF_01872"/>
    </source>
</evidence>
<keyword evidence="2 6" id="KW-0489">Methyltransferase</keyword>
<keyword evidence="3 6" id="KW-0808">Transferase</keyword>
<protein>
    <recommendedName>
        <fullName evidence="6">tRNA1(Val) (adenine(37)-N6)-methyltransferase</fullName>
        <ecNumber evidence="6">2.1.1.223</ecNumber>
    </recommendedName>
    <alternativeName>
        <fullName evidence="6">tRNA m6A37 methyltransferase</fullName>
    </alternativeName>
</protein>
<dbReference type="InterPro" id="IPR050210">
    <property type="entry name" value="tRNA_Adenine-N(6)_MTase"/>
</dbReference>
<comment type="similarity">
    <text evidence="6">Belongs to the methyltransferase superfamily. tRNA (adenine-N(6)-)-methyltransferase family.</text>
</comment>
<dbReference type="EMBL" id="FOLO01000008">
    <property type="protein sequence ID" value="SFC37609.1"/>
    <property type="molecule type" value="Genomic_DNA"/>
</dbReference>
<keyword evidence="4 6" id="KW-0949">S-adenosyl-L-methionine</keyword>
<dbReference type="PROSITE" id="PS00092">
    <property type="entry name" value="N6_MTASE"/>
    <property type="match status" value="1"/>
</dbReference>
<dbReference type="InterPro" id="IPR022882">
    <property type="entry name" value="tRNA_adenine-N6_MeTrfase"/>
</dbReference>
<dbReference type="GO" id="GO:0008033">
    <property type="term" value="P:tRNA processing"/>
    <property type="evidence" value="ECO:0007669"/>
    <property type="project" value="UniProtKB-UniRule"/>
</dbReference>
<dbReference type="PANTHER" id="PTHR47739:SF1">
    <property type="entry name" value="TRNA1(VAL) (ADENINE(37)-N6)-METHYLTRANSFERASE"/>
    <property type="match status" value="1"/>
</dbReference>
<dbReference type="Pfam" id="PF05175">
    <property type="entry name" value="MTS"/>
    <property type="match status" value="1"/>
</dbReference>
<dbReference type="PANTHER" id="PTHR47739">
    <property type="entry name" value="TRNA1(VAL) (ADENINE(37)-N6)-METHYLTRANSFERASE"/>
    <property type="match status" value="1"/>
</dbReference>
<dbReference type="HAMAP" id="MF_01872">
    <property type="entry name" value="tRNA_methyltr_YfiC"/>
    <property type="match status" value="1"/>
</dbReference>
<evidence type="ECO:0000256" key="3">
    <source>
        <dbReference type="ARBA" id="ARBA00022679"/>
    </source>
</evidence>
<evidence type="ECO:0000313" key="8">
    <source>
        <dbReference type="EMBL" id="SFC37609.1"/>
    </source>
</evidence>
<evidence type="ECO:0000256" key="2">
    <source>
        <dbReference type="ARBA" id="ARBA00022603"/>
    </source>
</evidence>
<keyword evidence="9" id="KW-1185">Reference proteome</keyword>
<keyword evidence="5 6" id="KW-0819">tRNA processing</keyword>
<keyword evidence="1 6" id="KW-0963">Cytoplasm</keyword>
<sequence length="236" mass="26582">MSGFQFKRFYLVQNNCAMKVGTDGVLLGAWADISNCKNILDVGAGTGLIALMLRQRAEKLSQINTKISALEIDKAAFLQAKKNFNNSPWSDISINHGDFNTFEQAKQYDLVVSNPPYFVNSLKSPDQARNKARHTCSLSFESLINQFCNITNEEGRLALVLPLDALNEIKTLAQKFSLTVSKLVYVYTKEGKAAKRILMELSKMHIKQECSELIIHHKGGYSQSFINLTKDFYLKM</sequence>
<evidence type="ECO:0000256" key="4">
    <source>
        <dbReference type="ARBA" id="ARBA00022691"/>
    </source>
</evidence>
<comment type="catalytic activity">
    <reaction evidence="6">
        <text>adenosine(37) in tRNA1(Val) + S-adenosyl-L-methionine = N(6)-methyladenosine(37) in tRNA1(Val) + S-adenosyl-L-homocysteine + H(+)</text>
        <dbReference type="Rhea" id="RHEA:43160"/>
        <dbReference type="Rhea" id="RHEA-COMP:10369"/>
        <dbReference type="Rhea" id="RHEA-COMP:10370"/>
        <dbReference type="ChEBI" id="CHEBI:15378"/>
        <dbReference type="ChEBI" id="CHEBI:57856"/>
        <dbReference type="ChEBI" id="CHEBI:59789"/>
        <dbReference type="ChEBI" id="CHEBI:74411"/>
        <dbReference type="ChEBI" id="CHEBI:74449"/>
        <dbReference type="EC" id="2.1.1.223"/>
    </reaction>
</comment>
<dbReference type="Proteomes" id="UP000198862">
    <property type="component" value="Unassembled WGS sequence"/>
</dbReference>
<evidence type="ECO:0000313" key="9">
    <source>
        <dbReference type="Proteomes" id="UP000198862"/>
    </source>
</evidence>
<evidence type="ECO:0000259" key="7">
    <source>
        <dbReference type="Pfam" id="PF05175"/>
    </source>
</evidence>
<dbReference type="PRINTS" id="PR00507">
    <property type="entry name" value="N12N6MTFRASE"/>
</dbReference>
<feature type="domain" description="Methyltransferase small" evidence="7">
    <location>
        <begin position="36"/>
        <end position="120"/>
    </location>
</feature>
<gene>
    <name evidence="8" type="ORF">SAMN02745724_01542</name>
</gene>
<dbReference type="GO" id="GO:0003676">
    <property type="term" value="F:nucleic acid binding"/>
    <property type="evidence" value="ECO:0007669"/>
    <property type="project" value="InterPro"/>
</dbReference>